<dbReference type="VEuPathDB" id="FungiDB:MAPG_09069"/>
<feature type="region of interest" description="Disordered" evidence="1">
    <location>
        <begin position="171"/>
        <end position="190"/>
    </location>
</feature>
<reference evidence="3" key="4">
    <citation type="journal article" date="2015" name="G3 (Bethesda)">
        <title>Genome sequences of three phytopathogenic species of the Magnaporthaceae family of fungi.</title>
        <authorList>
            <person name="Okagaki L.H."/>
            <person name="Nunes C.C."/>
            <person name="Sailsbery J."/>
            <person name="Clay B."/>
            <person name="Brown D."/>
            <person name="John T."/>
            <person name="Oh Y."/>
            <person name="Young N."/>
            <person name="Fitzgerald M."/>
            <person name="Haas B.J."/>
            <person name="Zeng Q."/>
            <person name="Young S."/>
            <person name="Adiconis X."/>
            <person name="Fan L."/>
            <person name="Levin J.Z."/>
            <person name="Mitchell T.K."/>
            <person name="Okubara P.A."/>
            <person name="Farman M.L."/>
            <person name="Kohn L.M."/>
            <person name="Birren B."/>
            <person name="Ma L.-J."/>
            <person name="Dean R.A."/>
        </authorList>
    </citation>
    <scope>NUCLEOTIDE SEQUENCE</scope>
    <source>
        <strain evidence="3">ATCC 64411 / 73-15</strain>
    </source>
</reference>
<reference evidence="3" key="5">
    <citation type="submission" date="2015-06" db="UniProtKB">
        <authorList>
            <consortium name="EnsemblFungi"/>
        </authorList>
    </citation>
    <scope>IDENTIFICATION</scope>
    <source>
        <strain evidence="3">ATCC 64411</strain>
    </source>
</reference>
<reference evidence="2" key="3">
    <citation type="submission" date="2011-03" db="EMBL/GenBank/DDBJ databases">
        <title>Annotation of Magnaporthe poae ATCC 64411.</title>
        <authorList>
            <person name="Ma L.-J."/>
            <person name="Dead R."/>
            <person name="Young S.K."/>
            <person name="Zeng Q."/>
            <person name="Gargeya S."/>
            <person name="Fitzgerald M."/>
            <person name="Haas B."/>
            <person name="Abouelleil A."/>
            <person name="Alvarado L."/>
            <person name="Arachchi H.M."/>
            <person name="Berlin A."/>
            <person name="Brown A."/>
            <person name="Chapman S.B."/>
            <person name="Chen Z."/>
            <person name="Dunbar C."/>
            <person name="Freedman E."/>
            <person name="Gearin G."/>
            <person name="Gellesch M."/>
            <person name="Goldberg J."/>
            <person name="Griggs A."/>
            <person name="Gujja S."/>
            <person name="Heiman D."/>
            <person name="Howarth C."/>
            <person name="Larson L."/>
            <person name="Lui A."/>
            <person name="MacDonald P.J.P."/>
            <person name="Mehta T."/>
            <person name="Montmayeur A."/>
            <person name="Murphy C."/>
            <person name="Neiman D."/>
            <person name="Pearson M."/>
            <person name="Priest M."/>
            <person name="Roberts A."/>
            <person name="Saif S."/>
            <person name="Shea T."/>
            <person name="Shenoy N."/>
            <person name="Sisk P."/>
            <person name="Stolte C."/>
            <person name="Sykes S."/>
            <person name="Yandava C."/>
            <person name="Wortman J."/>
            <person name="Nusbaum C."/>
            <person name="Birren B."/>
        </authorList>
    </citation>
    <scope>NUCLEOTIDE SEQUENCE</scope>
    <source>
        <strain evidence="2">ATCC 64411</strain>
    </source>
</reference>
<dbReference type="AlphaFoldDB" id="A0A0C4E8Z6"/>
<dbReference type="EMBL" id="GL876974">
    <property type="protein sequence ID" value="KLU90104.1"/>
    <property type="molecule type" value="Genomic_DNA"/>
</dbReference>
<evidence type="ECO:0000313" key="2">
    <source>
        <dbReference type="EMBL" id="KLU90104.1"/>
    </source>
</evidence>
<keyword evidence="4" id="KW-1185">Reference proteome</keyword>
<dbReference type="EMBL" id="ADBL01002221">
    <property type="status" value="NOT_ANNOTATED_CDS"/>
    <property type="molecule type" value="Genomic_DNA"/>
</dbReference>
<reference evidence="4" key="2">
    <citation type="submission" date="2010-05" db="EMBL/GenBank/DDBJ databases">
        <title>The genome sequence of Magnaporthe poae strain ATCC 64411.</title>
        <authorList>
            <person name="Ma L.-J."/>
            <person name="Dead R."/>
            <person name="Young S."/>
            <person name="Zeng Q."/>
            <person name="Koehrsen M."/>
            <person name="Alvarado L."/>
            <person name="Berlin A."/>
            <person name="Chapman S.B."/>
            <person name="Chen Z."/>
            <person name="Freedman E."/>
            <person name="Gellesch M."/>
            <person name="Goldberg J."/>
            <person name="Griggs A."/>
            <person name="Gujja S."/>
            <person name="Heilman E.R."/>
            <person name="Heiman D."/>
            <person name="Hepburn T."/>
            <person name="Howarth C."/>
            <person name="Jen D."/>
            <person name="Larson L."/>
            <person name="Mehta T."/>
            <person name="Neiman D."/>
            <person name="Pearson M."/>
            <person name="Roberts A."/>
            <person name="Saif S."/>
            <person name="Shea T."/>
            <person name="Shenoy N."/>
            <person name="Sisk P."/>
            <person name="Stolte C."/>
            <person name="Sykes S."/>
            <person name="Walk T."/>
            <person name="White J."/>
            <person name="Yandava C."/>
            <person name="Haas B."/>
            <person name="Nusbaum C."/>
            <person name="Birren B."/>
        </authorList>
    </citation>
    <scope>NUCLEOTIDE SEQUENCE [LARGE SCALE GENOMIC DNA]</scope>
    <source>
        <strain evidence="4">ATCC 64411 / 73-15</strain>
    </source>
</reference>
<name>A0A0C4E8Z6_MAGP6</name>
<gene>
    <name evidence="2" type="ORF">MAPG_09069</name>
</gene>
<dbReference type="EnsemblFungi" id="MAPG_09069T0">
    <property type="protein sequence ID" value="MAPG_09069T0"/>
    <property type="gene ID" value="MAPG_09069"/>
</dbReference>
<organism evidence="3 4">
    <name type="scientific">Magnaporthiopsis poae (strain ATCC 64411 / 73-15)</name>
    <name type="common">Kentucky bluegrass fungus</name>
    <name type="synonym">Magnaporthe poae</name>
    <dbReference type="NCBI Taxonomy" id="644358"/>
    <lineage>
        <taxon>Eukaryota</taxon>
        <taxon>Fungi</taxon>
        <taxon>Dikarya</taxon>
        <taxon>Ascomycota</taxon>
        <taxon>Pezizomycotina</taxon>
        <taxon>Sordariomycetes</taxon>
        <taxon>Sordariomycetidae</taxon>
        <taxon>Magnaporthales</taxon>
        <taxon>Magnaporthaceae</taxon>
        <taxon>Magnaporthiopsis</taxon>
    </lineage>
</organism>
<reference evidence="2" key="1">
    <citation type="submission" date="2010-05" db="EMBL/GenBank/DDBJ databases">
        <title>The Genome Sequence of Magnaporthe poae strain ATCC 64411.</title>
        <authorList>
            <consortium name="The Broad Institute Genome Sequencing Platform"/>
            <consortium name="Broad Institute Genome Sequencing Center for Infectious Disease"/>
            <person name="Ma L.-J."/>
            <person name="Dead R."/>
            <person name="Young S."/>
            <person name="Zeng Q."/>
            <person name="Koehrsen M."/>
            <person name="Alvarado L."/>
            <person name="Berlin A."/>
            <person name="Chapman S.B."/>
            <person name="Chen Z."/>
            <person name="Freedman E."/>
            <person name="Gellesch M."/>
            <person name="Goldberg J."/>
            <person name="Griggs A."/>
            <person name="Gujja S."/>
            <person name="Heilman E.R."/>
            <person name="Heiman D."/>
            <person name="Hepburn T."/>
            <person name="Howarth C."/>
            <person name="Jen D."/>
            <person name="Larson L."/>
            <person name="Mehta T."/>
            <person name="Neiman D."/>
            <person name="Pearson M."/>
            <person name="Roberts A."/>
            <person name="Saif S."/>
            <person name="Shea T."/>
            <person name="Shenoy N."/>
            <person name="Sisk P."/>
            <person name="Stolte C."/>
            <person name="Sykes S."/>
            <person name="Walk T."/>
            <person name="White J."/>
            <person name="Yandava C."/>
            <person name="Haas B."/>
            <person name="Nusbaum C."/>
            <person name="Birren B."/>
        </authorList>
    </citation>
    <scope>NUCLEOTIDE SEQUENCE</scope>
    <source>
        <strain evidence="2">ATCC 64411</strain>
    </source>
</reference>
<evidence type="ECO:0000313" key="4">
    <source>
        <dbReference type="Proteomes" id="UP000011715"/>
    </source>
</evidence>
<sequence length="190" mass="20700">MDVAVRRSAMFGRPTAANRKARLLEVECGVRTLPGVALADLSSNHAGIPQHGYVSERWTRGDYNLTGDGVTPVDVAIGKGLPRAAAASIEPFLYTTKGEPVEFTARKVLVKLSFAQRNHITSASPRGTNRCCRRRAGVLHQFPLLQVIPVRGIAVLSFPPTMEDEKRVIIRPRPPKPAPPPAPAHAVYRL</sequence>
<evidence type="ECO:0000313" key="3">
    <source>
        <dbReference type="EnsemblFungi" id="MAPG_09069T0"/>
    </source>
</evidence>
<protein>
    <submittedName>
        <fullName evidence="2 3">Uncharacterized protein</fullName>
    </submittedName>
</protein>
<proteinExistence type="predicted"/>
<dbReference type="Proteomes" id="UP000011715">
    <property type="component" value="Unassembled WGS sequence"/>
</dbReference>
<evidence type="ECO:0000256" key="1">
    <source>
        <dbReference type="SAM" id="MobiDB-lite"/>
    </source>
</evidence>
<accession>A0A0C4E8Z6</accession>